<dbReference type="ESTHER" id="9bila-a0a0n5aj34">
    <property type="family name" value="Carb_B_Nematoda"/>
</dbReference>
<organism evidence="2 3">
    <name type="scientific">Syphacia muris</name>
    <dbReference type="NCBI Taxonomy" id="451379"/>
    <lineage>
        <taxon>Eukaryota</taxon>
        <taxon>Metazoa</taxon>
        <taxon>Ecdysozoa</taxon>
        <taxon>Nematoda</taxon>
        <taxon>Chromadorea</taxon>
        <taxon>Rhabditida</taxon>
        <taxon>Spirurina</taxon>
        <taxon>Oxyuridomorpha</taxon>
        <taxon>Oxyuroidea</taxon>
        <taxon>Oxyuridae</taxon>
        <taxon>Syphacia</taxon>
    </lineage>
</organism>
<dbReference type="Gene3D" id="3.40.50.1820">
    <property type="entry name" value="alpha/beta hydrolase"/>
    <property type="match status" value="1"/>
</dbReference>
<dbReference type="STRING" id="451379.A0A0N5AJ34"/>
<dbReference type="AlphaFoldDB" id="A0A0N5AJ34"/>
<dbReference type="Pfam" id="PF00135">
    <property type="entry name" value="COesterase"/>
    <property type="match status" value="1"/>
</dbReference>
<dbReference type="SUPFAM" id="SSF53474">
    <property type="entry name" value="alpha/beta-Hydrolases"/>
    <property type="match status" value="1"/>
</dbReference>
<sequence>MLNKADETVFTPYGPVVGRKLIAANGVEHPKPVESWVDLAQNASSPYRGYCLQKDILTVIGSENCLHISIFTPNHNDSEMLPVFVWIHNHHSSGGISEASPETGYRDNIAARGVVAVTFNFRLGVMALNESINLGFRDQQIALQWVQDNIAYFGGNRHQVTLAASGSGAEFVLNHMKDKSSRGLFSAAILQSGQYARDRFMSCKAISILKSRISCYQEDLQCLNRKSSNDLVTQSQDLNFVPCNSHFKMKDPIVNKVPVIMGVNMHESASDEIFRIIYKKDEIANFNQNDFILKLNATAEALSTDGAEALKHTRNLLITTYMTELEPLETWFDRYIKMATEANFLGPLLEVITLLREVKVYAYIFQHISEAEMIGLPWRGVIHGTELQYLFAHPGFSIRTDLHFIPTTRDLTMVNTLGALWANFVKYGNPTPNSTGLVWQPVDSGANMRNGDFNYITLTTSPRSYRKLSTKTATVWLDELPNYASKTTVLSPAIYITVSYVSSAMESSSRVMDTSMDMIADMLTYIANDSIDERKQNLVIQEQSRLLEEKPSVRQKCGGLDIGEASVMPNKDRQLQRRKKKDVETNIKRQKSMLF</sequence>
<dbReference type="InterPro" id="IPR050309">
    <property type="entry name" value="Type-B_Carboxylest/Lipase"/>
</dbReference>
<evidence type="ECO:0000313" key="2">
    <source>
        <dbReference type="Proteomes" id="UP000046393"/>
    </source>
</evidence>
<feature type="domain" description="Carboxylesterase type B" evidence="1">
    <location>
        <begin position="29"/>
        <end position="469"/>
    </location>
</feature>
<keyword evidence="2" id="KW-1185">Reference proteome</keyword>
<evidence type="ECO:0000313" key="3">
    <source>
        <dbReference type="WBParaSite" id="SMUV_0000445501-mRNA-1"/>
    </source>
</evidence>
<reference evidence="3" key="1">
    <citation type="submission" date="2016-04" db="UniProtKB">
        <authorList>
            <consortium name="WormBaseParasite"/>
        </authorList>
    </citation>
    <scope>IDENTIFICATION</scope>
</reference>
<name>A0A0N5AJ34_9BILA</name>
<dbReference type="InterPro" id="IPR002018">
    <property type="entry name" value="CarbesteraseB"/>
</dbReference>
<evidence type="ECO:0000259" key="1">
    <source>
        <dbReference type="Pfam" id="PF00135"/>
    </source>
</evidence>
<proteinExistence type="predicted"/>
<dbReference type="PANTHER" id="PTHR11559">
    <property type="entry name" value="CARBOXYLESTERASE"/>
    <property type="match status" value="1"/>
</dbReference>
<protein>
    <submittedName>
        <fullName evidence="3">COesterase domain-containing protein</fullName>
    </submittedName>
</protein>
<dbReference type="Proteomes" id="UP000046393">
    <property type="component" value="Unplaced"/>
</dbReference>
<accession>A0A0N5AJ34</accession>
<dbReference type="WBParaSite" id="SMUV_0000445501-mRNA-1">
    <property type="protein sequence ID" value="SMUV_0000445501-mRNA-1"/>
    <property type="gene ID" value="SMUV_0000445501"/>
</dbReference>
<dbReference type="InterPro" id="IPR029058">
    <property type="entry name" value="AB_hydrolase_fold"/>
</dbReference>